<dbReference type="InterPro" id="IPR036388">
    <property type="entry name" value="WH-like_DNA-bd_sf"/>
</dbReference>
<dbReference type="PRINTS" id="PR00038">
    <property type="entry name" value="HTHLUXR"/>
</dbReference>
<dbReference type="InterPro" id="IPR016032">
    <property type="entry name" value="Sig_transdc_resp-reg_C-effctor"/>
</dbReference>
<gene>
    <name evidence="5" type="ORF">AABB81_07635</name>
</gene>
<dbReference type="InterPro" id="IPR027417">
    <property type="entry name" value="P-loop_NTPase"/>
</dbReference>
<dbReference type="Gene3D" id="3.40.50.300">
    <property type="entry name" value="P-loop containing nucleotide triphosphate hydrolases"/>
    <property type="match status" value="1"/>
</dbReference>
<sequence>MDFLKTRLNKPIIHSDFIERERITSALNRNKSKTLTLIIAGAGYGKSITVSQWLDQLDKKYCWVEMDEDCNKFKTFVEYIIEATRTVFPNLLGEISKMIKSIEVDSPKVISKHLINELLDIEEDFYIVIDDYHLIQNAENHQLVEMILKYLSARIHLIIISRNDPPLNINQLSAYDNVFELRGQDLRFTPEEIGQLSEQLYDKKLNVDQIKSVIQATEGWIIAARLHLKILSEGTDLRESSELLQSKQECLMENMFHEVITVEQDDIFKGLLLASFSKRFTIDLIVRLMEFDRTNHSFDPDLFTKRFRKTLKNTMFIYALDHEGKWFRFHRLVYDLMRNKVKQRYSRAQIKNFHIEASRYLEGIHSYEEAIHTALYADDVDFAISIIIANYNTLLDSEQFQRLGSWLNMLPPGTVEMHPELLMTRAILNEAKHDLHGLTSDLEIFEKIMMPVNKNSLECKRMRSSYYAMSAGKFFYSKEYDRTLKMTDKALPLLNGNYSYVYSFVYIIRSMTLQITGYEKEATELTDKYLTAIPKDDKMGILRSHLCNIIVKSIQGKIDKISVSANLIIKLSLEQKKWMTYAMANYYLAASSYYRNELEKVRKIYEESRKNGFSGRPNFILQTGFFAALQMHSDQDNEGYDQIISELYDYVNKFNKSELTQLVAAFELEHELLHGNLNKARELATHVDFRDLSTIFYFYTPSLTKIKLMLADPENWDIEETRLELEELIENKEKKNLEHILVQVYPLIAIWHSRYGRKTDAISHLRKAIKMAEKGGFVRVFLDLGEEMRLLLTQLELQEKKSPFIDKLLNGFNLNYRNEAFATNLIPMKNELSAGQSIVTPRETEILNLIGKGHSNKEIADLLFLSHSTIKTYLYNCYQKLEVKNRVEAIMKSKKLGILSNYADRVRPKTNP</sequence>
<dbReference type="SMART" id="SM00421">
    <property type="entry name" value="HTH_LUXR"/>
    <property type="match status" value="1"/>
</dbReference>
<dbReference type="Pfam" id="PF25873">
    <property type="entry name" value="WHD_MalT"/>
    <property type="match status" value="1"/>
</dbReference>
<evidence type="ECO:0000313" key="6">
    <source>
        <dbReference type="Proteomes" id="UP001474120"/>
    </source>
</evidence>
<dbReference type="PANTHER" id="PTHR44688:SF16">
    <property type="entry name" value="DNA-BINDING TRANSCRIPTIONAL ACTIVATOR DEVR_DOSR"/>
    <property type="match status" value="1"/>
</dbReference>
<dbReference type="InterPro" id="IPR041617">
    <property type="entry name" value="TPR_MalT"/>
</dbReference>
<dbReference type="PANTHER" id="PTHR44688">
    <property type="entry name" value="DNA-BINDING TRANSCRIPTIONAL ACTIVATOR DEVR_DOSR"/>
    <property type="match status" value="1"/>
</dbReference>
<dbReference type="Gene3D" id="1.25.40.10">
    <property type="entry name" value="Tetratricopeptide repeat domain"/>
    <property type="match status" value="1"/>
</dbReference>
<dbReference type="Pfam" id="PF17874">
    <property type="entry name" value="TPR_MalT"/>
    <property type="match status" value="1"/>
</dbReference>
<dbReference type="RefSeq" id="WP_342159714.1">
    <property type="nucleotide sequence ID" value="NZ_JBCDNA010000002.1"/>
</dbReference>
<dbReference type="CDD" id="cd06170">
    <property type="entry name" value="LuxR_C_like"/>
    <property type="match status" value="1"/>
</dbReference>
<evidence type="ECO:0000256" key="1">
    <source>
        <dbReference type="ARBA" id="ARBA00023015"/>
    </source>
</evidence>
<dbReference type="SUPFAM" id="SSF46894">
    <property type="entry name" value="C-terminal effector domain of the bipartite response regulators"/>
    <property type="match status" value="1"/>
</dbReference>
<evidence type="ECO:0000256" key="2">
    <source>
        <dbReference type="ARBA" id="ARBA00023125"/>
    </source>
</evidence>
<dbReference type="InterPro" id="IPR011990">
    <property type="entry name" value="TPR-like_helical_dom_sf"/>
</dbReference>
<dbReference type="Gene3D" id="1.10.10.10">
    <property type="entry name" value="Winged helix-like DNA-binding domain superfamily/Winged helix DNA-binding domain"/>
    <property type="match status" value="1"/>
</dbReference>
<evidence type="ECO:0000259" key="4">
    <source>
        <dbReference type="PROSITE" id="PS50043"/>
    </source>
</evidence>
<evidence type="ECO:0000313" key="5">
    <source>
        <dbReference type="EMBL" id="MEL4455762.1"/>
    </source>
</evidence>
<comment type="caution">
    <text evidence="5">The sequence shown here is derived from an EMBL/GenBank/DDBJ whole genome shotgun (WGS) entry which is preliminary data.</text>
</comment>
<keyword evidence="1" id="KW-0805">Transcription regulation</keyword>
<dbReference type="SUPFAM" id="SSF52540">
    <property type="entry name" value="P-loop containing nucleoside triphosphate hydrolases"/>
    <property type="match status" value="1"/>
</dbReference>
<accession>A0ABU9KZY8</accession>
<dbReference type="Proteomes" id="UP001474120">
    <property type="component" value="Unassembled WGS sequence"/>
</dbReference>
<keyword evidence="3" id="KW-0804">Transcription</keyword>
<feature type="domain" description="HTH luxR-type" evidence="4">
    <location>
        <begin position="832"/>
        <end position="897"/>
    </location>
</feature>
<evidence type="ECO:0000256" key="3">
    <source>
        <dbReference type="ARBA" id="ARBA00023163"/>
    </source>
</evidence>
<dbReference type="InterPro" id="IPR059106">
    <property type="entry name" value="WHD_MalT"/>
</dbReference>
<dbReference type="PROSITE" id="PS50043">
    <property type="entry name" value="HTH_LUXR_2"/>
    <property type="match status" value="1"/>
</dbReference>
<keyword evidence="2" id="KW-0238">DNA-binding</keyword>
<organism evidence="5 6">
    <name type="scientific">Lutimonas vermicola</name>
    <dbReference type="NCBI Taxonomy" id="414288"/>
    <lineage>
        <taxon>Bacteria</taxon>
        <taxon>Pseudomonadati</taxon>
        <taxon>Bacteroidota</taxon>
        <taxon>Flavobacteriia</taxon>
        <taxon>Flavobacteriales</taxon>
        <taxon>Flavobacteriaceae</taxon>
        <taxon>Lutimonas</taxon>
    </lineage>
</organism>
<dbReference type="Pfam" id="PF00196">
    <property type="entry name" value="GerE"/>
    <property type="match status" value="1"/>
</dbReference>
<dbReference type="InterPro" id="IPR000792">
    <property type="entry name" value="Tscrpt_reg_LuxR_C"/>
</dbReference>
<dbReference type="SUPFAM" id="SSF48452">
    <property type="entry name" value="TPR-like"/>
    <property type="match status" value="1"/>
</dbReference>
<reference evidence="5 6" key="1">
    <citation type="submission" date="2024-04" db="EMBL/GenBank/DDBJ databases">
        <title>whole genome sequencing of Lutimonas vermicola strain IMCC1616.</title>
        <authorList>
            <person name="Bae S.S."/>
        </authorList>
    </citation>
    <scope>NUCLEOTIDE SEQUENCE [LARGE SCALE GENOMIC DNA]</scope>
    <source>
        <strain evidence="5 6">IMCC1616</strain>
    </source>
</reference>
<keyword evidence="6" id="KW-1185">Reference proteome</keyword>
<proteinExistence type="predicted"/>
<name>A0ABU9KZY8_9FLAO</name>
<dbReference type="EMBL" id="JBCDNA010000002">
    <property type="protein sequence ID" value="MEL4455762.1"/>
    <property type="molecule type" value="Genomic_DNA"/>
</dbReference>
<protein>
    <submittedName>
        <fullName evidence="5">LuxR C-terminal-related transcriptional regulator</fullName>
    </submittedName>
</protein>